<keyword evidence="1" id="KW-0472">Membrane</keyword>
<sequence length="397" mass="44391">MKEGPAKSVDFGDVSRKYRKSSVFLAVLFGISFGFATTTISTSRSTFASTSDGLERSKRSLSHTEPLRHFLPRKSLRGQLHFGAPSRPFSDPCTLYEEKYGNFSRHGVFTVLSWFPFCAYFVFSLFLVLHLLLVFCSARHLLSHKAKVVRALFHAGFALGALEILMPLNFDISEHTRSVPRWQIVTASTLTLVFFVAQTVLLVVSHFIEIDDGLGNDATARGHRRPFNLFFYIAALSILIPAFVVSSVHRAGDVLDGLEGHEMVILWISPENFFWRSIIPGALVFVIFSNVSLMLVCACRADEFYLIQWALLLHGFNAFVLLWASCIEGYYYLWDVVPNKGCALLKSLAPAIFDSFVLLTICCGFHFVGFCGLAADFYGKPGFSAKPKRKSAVVARF</sequence>
<comment type="caution">
    <text evidence="2">The sequence shown here is derived from an EMBL/GenBank/DDBJ whole genome shotgun (WGS) entry which is preliminary data.</text>
</comment>
<feature type="transmembrane region" description="Helical" evidence="1">
    <location>
        <begin position="21"/>
        <end position="40"/>
    </location>
</feature>
<feature type="transmembrane region" description="Helical" evidence="1">
    <location>
        <begin position="114"/>
        <end position="136"/>
    </location>
</feature>
<dbReference type="AlphaFoldDB" id="A0AA39HDW6"/>
<organism evidence="2 3">
    <name type="scientific">Steinernema hermaphroditum</name>
    <dbReference type="NCBI Taxonomy" id="289476"/>
    <lineage>
        <taxon>Eukaryota</taxon>
        <taxon>Metazoa</taxon>
        <taxon>Ecdysozoa</taxon>
        <taxon>Nematoda</taxon>
        <taxon>Chromadorea</taxon>
        <taxon>Rhabditida</taxon>
        <taxon>Tylenchina</taxon>
        <taxon>Panagrolaimomorpha</taxon>
        <taxon>Strongyloidoidea</taxon>
        <taxon>Steinernematidae</taxon>
        <taxon>Steinernema</taxon>
    </lineage>
</organism>
<evidence type="ECO:0000313" key="2">
    <source>
        <dbReference type="EMBL" id="KAK0403785.1"/>
    </source>
</evidence>
<feature type="transmembrane region" description="Helical" evidence="1">
    <location>
        <begin position="273"/>
        <end position="297"/>
    </location>
</feature>
<feature type="transmembrane region" description="Helical" evidence="1">
    <location>
        <begin position="309"/>
        <end position="332"/>
    </location>
</feature>
<evidence type="ECO:0000313" key="3">
    <source>
        <dbReference type="Proteomes" id="UP001175271"/>
    </source>
</evidence>
<accession>A0AA39HDW6</accession>
<feature type="transmembrane region" description="Helical" evidence="1">
    <location>
        <begin position="182"/>
        <end position="208"/>
    </location>
</feature>
<feature type="transmembrane region" description="Helical" evidence="1">
    <location>
        <begin position="352"/>
        <end position="379"/>
    </location>
</feature>
<proteinExistence type="predicted"/>
<feature type="transmembrane region" description="Helical" evidence="1">
    <location>
        <begin position="148"/>
        <end position="170"/>
    </location>
</feature>
<keyword evidence="3" id="KW-1185">Reference proteome</keyword>
<feature type="transmembrane region" description="Helical" evidence="1">
    <location>
        <begin position="229"/>
        <end position="248"/>
    </location>
</feature>
<dbReference type="Proteomes" id="UP001175271">
    <property type="component" value="Unassembled WGS sequence"/>
</dbReference>
<dbReference type="EMBL" id="JAUCMV010000004">
    <property type="protein sequence ID" value="KAK0403785.1"/>
    <property type="molecule type" value="Genomic_DNA"/>
</dbReference>
<gene>
    <name evidence="2" type="ORF">QR680_017120</name>
</gene>
<name>A0AA39HDW6_9BILA</name>
<evidence type="ECO:0000256" key="1">
    <source>
        <dbReference type="SAM" id="Phobius"/>
    </source>
</evidence>
<keyword evidence="1" id="KW-0812">Transmembrane</keyword>
<reference evidence="2" key="1">
    <citation type="submission" date="2023-06" db="EMBL/GenBank/DDBJ databases">
        <title>Genomic analysis of the entomopathogenic nematode Steinernema hermaphroditum.</title>
        <authorList>
            <person name="Schwarz E.M."/>
            <person name="Heppert J.K."/>
            <person name="Baniya A."/>
            <person name="Schwartz H.T."/>
            <person name="Tan C.-H."/>
            <person name="Antoshechkin I."/>
            <person name="Sternberg P.W."/>
            <person name="Goodrich-Blair H."/>
            <person name="Dillman A.R."/>
        </authorList>
    </citation>
    <scope>NUCLEOTIDE SEQUENCE</scope>
    <source>
        <strain evidence="2">PS9179</strain>
        <tissue evidence="2">Whole animal</tissue>
    </source>
</reference>
<protein>
    <submittedName>
        <fullName evidence="2">Uncharacterized protein</fullName>
    </submittedName>
</protein>
<keyword evidence="1" id="KW-1133">Transmembrane helix</keyword>